<dbReference type="EMBL" id="CP032630">
    <property type="protein sequence ID" value="AYF97191.1"/>
    <property type="molecule type" value="Genomic_DNA"/>
</dbReference>
<dbReference type="GO" id="GO:0016787">
    <property type="term" value="F:hydrolase activity"/>
    <property type="evidence" value="ECO:0007669"/>
    <property type="project" value="InterPro"/>
</dbReference>
<dbReference type="Proteomes" id="UP000278886">
    <property type="component" value="Chromosome"/>
</dbReference>
<evidence type="ECO:0000313" key="3">
    <source>
        <dbReference type="Proteomes" id="UP000278886"/>
    </source>
</evidence>
<evidence type="ECO:0000259" key="1">
    <source>
        <dbReference type="Pfam" id="PF00149"/>
    </source>
</evidence>
<dbReference type="InterPro" id="IPR029052">
    <property type="entry name" value="Metallo-depent_PP-like"/>
</dbReference>
<dbReference type="Gene3D" id="3.60.21.10">
    <property type="match status" value="1"/>
</dbReference>
<dbReference type="InterPro" id="IPR004843">
    <property type="entry name" value="Calcineurin-like_PHP"/>
</dbReference>
<evidence type="ECO:0000313" key="2">
    <source>
        <dbReference type="EMBL" id="AYF97191.1"/>
    </source>
</evidence>
<reference evidence="3" key="1">
    <citation type="submission" date="2018-09" db="EMBL/GenBank/DDBJ databases">
        <title>Genome sequencing of strain 2DFWR-13.</title>
        <authorList>
            <person name="Heo J."/>
            <person name="Kim S.-J."/>
            <person name="Kwon S.-W."/>
        </authorList>
    </citation>
    <scope>NUCLEOTIDE SEQUENCE [LARGE SCALE GENOMIC DNA]</scope>
    <source>
        <strain evidence="3">2DFWR-13</strain>
    </source>
</reference>
<accession>A0A387B621</accession>
<feature type="domain" description="Calcineurin-like phosphoesterase" evidence="1">
    <location>
        <begin position="13"/>
        <end position="224"/>
    </location>
</feature>
<protein>
    <recommendedName>
        <fullName evidence="1">Calcineurin-like phosphoesterase domain-containing protein</fullName>
    </recommendedName>
</protein>
<sequence length="334" mass="35954">MSHEPEVVADGSVGLLGDAHGNLDFILSALVALTEAQPGIRRVWQLGDAGLVWSGHPSERAKIARIDSLLEMLGIDQLGCVLGNHEGYGVLAHRESDAVGRIWLSPRIFYFPHGYRMTTPAGVAIAVLGGAGSPDRSIRTPGRSWWPEEAPDDDTLHAFAQGGPVDILLAHDAPRSAALTATLTSGAFSDSGIAYATRIQDRFQNAAAEAMSDRGLILSGHYHQRVSTTTEIHDAEGRAVTVRSEVLAAETQSGSVAVLNLGTQQLRDVVLLDPPVARKRTRVLREVLRGRASERDIAARLGVTTRQLRQLRSGHLPVWSGILERSQALDGDEE</sequence>
<dbReference type="SUPFAM" id="SSF56300">
    <property type="entry name" value="Metallo-dependent phosphatases"/>
    <property type="match status" value="1"/>
</dbReference>
<dbReference type="CDD" id="cd00838">
    <property type="entry name" value="MPP_superfamily"/>
    <property type="match status" value="1"/>
</dbReference>
<dbReference type="RefSeq" id="WP_120761542.1">
    <property type="nucleotide sequence ID" value="NZ_CP032630.1"/>
</dbReference>
<dbReference type="AlphaFoldDB" id="A0A387B621"/>
<keyword evidence="3" id="KW-1185">Reference proteome</keyword>
<organism evidence="2 3">
    <name type="scientific">Protaetiibacter intestinalis</name>
    <dbReference type="NCBI Taxonomy" id="2419774"/>
    <lineage>
        <taxon>Bacteria</taxon>
        <taxon>Bacillati</taxon>
        <taxon>Actinomycetota</taxon>
        <taxon>Actinomycetes</taxon>
        <taxon>Micrococcales</taxon>
        <taxon>Microbacteriaceae</taxon>
        <taxon>Protaetiibacter</taxon>
    </lineage>
</organism>
<dbReference type="KEGG" id="lyd:D7I47_02295"/>
<name>A0A387B621_9MICO</name>
<dbReference type="Pfam" id="PF00149">
    <property type="entry name" value="Metallophos"/>
    <property type="match status" value="1"/>
</dbReference>
<gene>
    <name evidence="2" type="ORF">D7I47_02295</name>
</gene>
<dbReference type="OrthoDB" id="5380150at2"/>
<proteinExistence type="predicted"/>